<dbReference type="AlphaFoldDB" id="I1HV09"/>
<dbReference type="PROSITE" id="PS51767">
    <property type="entry name" value="PEPTIDASE_A1"/>
    <property type="match status" value="1"/>
</dbReference>
<comment type="similarity">
    <text evidence="1">Belongs to the peptidase A1 family.</text>
</comment>
<dbReference type="eggNOG" id="KOG1339">
    <property type="taxonomic scope" value="Eukaryota"/>
</dbReference>
<dbReference type="InterPro" id="IPR001461">
    <property type="entry name" value="Aspartic_peptidase_A1"/>
</dbReference>
<dbReference type="EnsemblPlants" id="KQK11433">
    <property type="protein sequence ID" value="KQK11433"/>
    <property type="gene ID" value="BRADI_2g60197v3"/>
</dbReference>
<protein>
    <recommendedName>
        <fullName evidence="3">Peptidase A1 domain-containing protein</fullName>
    </recommendedName>
</protein>
<dbReference type="Pfam" id="PF14541">
    <property type="entry name" value="TAXi_C"/>
    <property type="match status" value="1"/>
</dbReference>
<reference evidence="4" key="2">
    <citation type="submission" date="2017-06" db="EMBL/GenBank/DDBJ databases">
        <title>WGS assembly of Brachypodium distachyon.</title>
        <authorList>
            <consortium name="The International Brachypodium Initiative"/>
            <person name="Lucas S."/>
            <person name="Harmon-Smith M."/>
            <person name="Lail K."/>
            <person name="Tice H."/>
            <person name="Grimwood J."/>
            <person name="Bruce D."/>
            <person name="Barry K."/>
            <person name="Shu S."/>
            <person name="Lindquist E."/>
            <person name="Wang M."/>
            <person name="Pitluck S."/>
            <person name="Vogel J.P."/>
            <person name="Garvin D.F."/>
            <person name="Mockler T.C."/>
            <person name="Schmutz J."/>
            <person name="Rokhsar D."/>
            <person name="Bevan M.W."/>
        </authorList>
    </citation>
    <scope>NUCLEOTIDE SEQUENCE</scope>
    <source>
        <strain evidence="4">Bd21</strain>
    </source>
</reference>
<evidence type="ECO:0000313" key="4">
    <source>
        <dbReference type="EMBL" id="KQK11433.1"/>
    </source>
</evidence>
<dbReference type="FunFam" id="2.40.70.10:FF:000088">
    <property type="entry name" value="Eukaryotic aspartyl protease family protein"/>
    <property type="match status" value="1"/>
</dbReference>
<dbReference type="SUPFAM" id="SSF50630">
    <property type="entry name" value="Acid proteases"/>
    <property type="match status" value="1"/>
</dbReference>
<dbReference type="PANTHER" id="PTHR47965">
    <property type="entry name" value="ASPARTYL PROTEASE-RELATED"/>
    <property type="match status" value="1"/>
</dbReference>
<dbReference type="PANTHER" id="PTHR47965:SF61">
    <property type="entry name" value="OS01G0937100 PROTEIN"/>
    <property type="match status" value="1"/>
</dbReference>
<evidence type="ECO:0000313" key="6">
    <source>
        <dbReference type="Proteomes" id="UP000008810"/>
    </source>
</evidence>
<dbReference type="OMA" id="CPANSHD"/>
<keyword evidence="2" id="KW-0732">Signal</keyword>
<dbReference type="FunFam" id="2.40.70.10:FF:000075">
    <property type="entry name" value="Putative xylanase inhibitor"/>
    <property type="match status" value="1"/>
</dbReference>
<keyword evidence="6" id="KW-1185">Reference proteome</keyword>
<dbReference type="Proteomes" id="UP000008810">
    <property type="component" value="Chromosome 2"/>
</dbReference>
<sequence length="432" mass="45313">MARARLLLVLAVSLLLVLGLARPASCEPHLPVVVPVTKDTQTSLYTIPFHDGATLVLDTAGPLVWTTCQPDHIPAALACTSPTCKLANAFPFPGCRASSSGSSCPANSHDKCTVYPCNPVTVACAPGDLSHTRFVANTTDGRNPVRQVSVKALAACISPRDDKMLLEKLPVGSAGMAGLAGTGLALPAQVAASQGLPADKAKFLLCLPRGSAGGPGVAILGSGGPLYLLAGQPEDYTRSLQYTPLVVTRKDHPSYYVSVKSIAVDNAAVPEKALATGRVVLCTRTPYTLLRRDVYRPFAAAFEAALAKQIPRAKKTKKPPVKPFTLCYEAASLANTLSGYLVPTVTLAMEGGGKWALAGSNSMVDVKPGTACLAFVEMPGVKAGDGSAPAVIVGGFQMENFVLQFDLEKKRLGFFRLPVSTQCSRFNFTRTG</sequence>
<dbReference type="OrthoDB" id="1258937at2759"/>
<evidence type="ECO:0000313" key="5">
    <source>
        <dbReference type="EnsemblPlants" id="KQK11433"/>
    </source>
</evidence>
<gene>
    <name evidence="4" type="ORF">BRADI_2g60197v3</name>
</gene>
<evidence type="ECO:0000256" key="2">
    <source>
        <dbReference type="SAM" id="SignalP"/>
    </source>
</evidence>
<dbReference type="InterPro" id="IPR033121">
    <property type="entry name" value="PEPTIDASE_A1"/>
</dbReference>
<dbReference type="Pfam" id="PF14543">
    <property type="entry name" value="TAXi_N"/>
    <property type="match status" value="1"/>
</dbReference>
<dbReference type="InterPro" id="IPR032799">
    <property type="entry name" value="TAXi_C"/>
</dbReference>
<dbReference type="GO" id="GO:0004190">
    <property type="term" value="F:aspartic-type endopeptidase activity"/>
    <property type="evidence" value="ECO:0007669"/>
    <property type="project" value="InterPro"/>
</dbReference>
<name>I1HV09_BRADI</name>
<dbReference type="FunCoup" id="I1HV09">
    <property type="interactions" value="390"/>
</dbReference>
<accession>I1HV09</accession>
<dbReference type="Gramene" id="KQK11433">
    <property type="protein sequence ID" value="KQK11433"/>
    <property type="gene ID" value="BRADI_2g60197v3"/>
</dbReference>
<feature type="chain" id="PRO_5014094831" description="Peptidase A1 domain-containing protein" evidence="2">
    <location>
        <begin position="27"/>
        <end position="432"/>
    </location>
</feature>
<reference evidence="5" key="3">
    <citation type="submission" date="2018-08" db="UniProtKB">
        <authorList>
            <consortium name="EnsemblPlants"/>
        </authorList>
    </citation>
    <scope>IDENTIFICATION</scope>
    <source>
        <strain evidence="5">cv. Bd21</strain>
    </source>
</reference>
<dbReference type="GO" id="GO:0006508">
    <property type="term" value="P:proteolysis"/>
    <property type="evidence" value="ECO:0007669"/>
    <property type="project" value="InterPro"/>
</dbReference>
<feature type="domain" description="Peptidase A1" evidence="3">
    <location>
        <begin position="41"/>
        <end position="415"/>
    </location>
</feature>
<dbReference type="InterPro" id="IPR032861">
    <property type="entry name" value="TAXi_N"/>
</dbReference>
<dbReference type="InterPro" id="IPR021109">
    <property type="entry name" value="Peptidase_aspartic_dom_sf"/>
</dbReference>
<evidence type="ECO:0000259" key="3">
    <source>
        <dbReference type="PROSITE" id="PS51767"/>
    </source>
</evidence>
<evidence type="ECO:0000256" key="1">
    <source>
        <dbReference type="ARBA" id="ARBA00007447"/>
    </source>
</evidence>
<dbReference type="Gene3D" id="2.40.70.10">
    <property type="entry name" value="Acid Proteases"/>
    <property type="match status" value="2"/>
</dbReference>
<organism evidence="5">
    <name type="scientific">Brachypodium distachyon</name>
    <name type="common">Purple false brome</name>
    <name type="synonym">Trachynia distachya</name>
    <dbReference type="NCBI Taxonomy" id="15368"/>
    <lineage>
        <taxon>Eukaryota</taxon>
        <taxon>Viridiplantae</taxon>
        <taxon>Streptophyta</taxon>
        <taxon>Embryophyta</taxon>
        <taxon>Tracheophyta</taxon>
        <taxon>Spermatophyta</taxon>
        <taxon>Magnoliopsida</taxon>
        <taxon>Liliopsida</taxon>
        <taxon>Poales</taxon>
        <taxon>Poaceae</taxon>
        <taxon>BOP clade</taxon>
        <taxon>Pooideae</taxon>
        <taxon>Stipodae</taxon>
        <taxon>Brachypodieae</taxon>
        <taxon>Brachypodium</taxon>
    </lineage>
</organism>
<reference evidence="4 5" key="1">
    <citation type="journal article" date="2010" name="Nature">
        <title>Genome sequencing and analysis of the model grass Brachypodium distachyon.</title>
        <authorList>
            <consortium name="International Brachypodium Initiative"/>
        </authorList>
    </citation>
    <scope>NUCLEOTIDE SEQUENCE [LARGE SCALE GENOMIC DNA]</scope>
    <source>
        <strain evidence="4 5">Bd21</strain>
    </source>
</reference>
<dbReference type="EMBL" id="CM000881">
    <property type="protein sequence ID" value="KQK11433.1"/>
    <property type="molecule type" value="Genomic_DNA"/>
</dbReference>
<proteinExistence type="inferred from homology"/>
<dbReference type="HOGENOM" id="CLU_032185_1_0_1"/>
<feature type="signal peptide" evidence="2">
    <location>
        <begin position="1"/>
        <end position="26"/>
    </location>
</feature>
<dbReference type="InParanoid" id="I1HV09"/>